<dbReference type="PANTHER" id="PTHR18860">
    <property type="entry name" value="14-3-3 PROTEIN"/>
    <property type="match status" value="1"/>
</dbReference>
<feature type="domain" description="14-3-3" evidence="5">
    <location>
        <begin position="244"/>
        <end position="435"/>
    </location>
</feature>
<comment type="similarity">
    <text evidence="1 3">Belongs to the 14-3-3 family.</text>
</comment>
<evidence type="ECO:0000256" key="1">
    <source>
        <dbReference type="ARBA" id="ARBA00006141"/>
    </source>
</evidence>
<dbReference type="InterPro" id="IPR000308">
    <property type="entry name" value="14-3-3"/>
</dbReference>
<protein>
    <recommendedName>
        <fullName evidence="2">14-3-3 protein zeta</fullName>
    </recommendedName>
</protein>
<accession>A0A0M8ZNI9</accession>
<dbReference type="EMBL" id="KQ435969">
    <property type="protein sequence ID" value="KOX67865.1"/>
    <property type="molecule type" value="Genomic_DNA"/>
</dbReference>
<dbReference type="Proteomes" id="UP000053105">
    <property type="component" value="Unassembled WGS sequence"/>
</dbReference>
<dbReference type="InterPro" id="IPR023410">
    <property type="entry name" value="14-3-3_domain"/>
</dbReference>
<evidence type="ECO:0000313" key="7">
    <source>
        <dbReference type="Proteomes" id="UP000053105"/>
    </source>
</evidence>
<organism evidence="6 7">
    <name type="scientific">Melipona quadrifasciata</name>
    <dbReference type="NCBI Taxonomy" id="166423"/>
    <lineage>
        <taxon>Eukaryota</taxon>
        <taxon>Metazoa</taxon>
        <taxon>Ecdysozoa</taxon>
        <taxon>Arthropoda</taxon>
        <taxon>Hexapoda</taxon>
        <taxon>Insecta</taxon>
        <taxon>Pterygota</taxon>
        <taxon>Neoptera</taxon>
        <taxon>Endopterygota</taxon>
        <taxon>Hymenoptera</taxon>
        <taxon>Apocrita</taxon>
        <taxon>Aculeata</taxon>
        <taxon>Apoidea</taxon>
        <taxon>Anthophila</taxon>
        <taxon>Apidae</taxon>
        <taxon>Melipona</taxon>
    </lineage>
</organism>
<dbReference type="InterPro" id="IPR023409">
    <property type="entry name" value="14-3-3_CS"/>
</dbReference>
<dbReference type="SMART" id="SM00101">
    <property type="entry name" value="14_3_3"/>
    <property type="match status" value="2"/>
</dbReference>
<name>A0A0M8ZNI9_9HYME</name>
<feature type="compositionally biased region" description="Acidic residues" evidence="4">
    <location>
        <begin position="425"/>
        <end position="435"/>
    </location>
</feature>
<dbReference type="PRINTS" id="PR00305">
    <property type="entry name" value="1433ZETA"/>
</dbReference>
<proteinExistence type="inferred from homology"/>
<dbReference type="PROSITE" id="PS00797">
    <property type="entry name" value="1433_2"/>
    <property type="match status" value="1"/>
</dbReference>
<dbReference type="InterPro" id="IPR036815">
    <property type="entry name" value="14-3-3_dom_sf"/>
</dbReference>
<gene>
    <name evidence="6" type="ORF">WN51_06911</name>
</gene>
<dbReference type="AlphaFoldDB" id="A0A0M8ZNI9"/>
<evidence type="ECO:0000313" key="6">
    <source>
        <dbReference type="EMBL" id="KOX67865.1"/>
    </source>
</evidence>
<dbReference type="STRING" id="166423.A0A0M8ZNI9"/>
<evidence type="ECO:0000256" key="3">
    <source>
        <dbReference type="RuleBase" id="RU003466"/>
    </source>
</evidence>
<feature type="domain" description="14-3-3" evidence="5">
    <location>
        <begin position="21"/>
        <end position="243"/>
    </location>
</feature>
<dbReference type="PROSITE" id="PS00796">
    <property type="entry name" value="1433_1"/>
    <property type="match status" value="1"/>
</dbReference>
<evidence type="ECO:0000259" key="5">
    <source>
        <dbReference type="SMART" id="SM00101"/>
    </source>
</evidence>
<dbReference type="Gene3D" id="1.20.190.20">
    <property type="entry name" value="14-3-3 domain"/>
    <property type="match status" value="3"/>
</dbReference>
<dbReference type="Pfam" id="PF00244">
    <property type="entry name" value="14-3-3"/>
    <property type="match status" value="3"/>
</dbReference>
<keyword evidence="7" id="KW-1185">Reference proteome</keyword>
<evidence type="ECO:0000256" key="2">
    <source>
        <dbReference type="ARBA" id="ARBA00068216"/>
    </source>
</evidence>
<dbReference type="SUPFAM" id="SSF48445">
    <property type="entry name" value="14-3-3 protein"/>
    <property type="match status" value="3"/>
</dbReference>
<sequence length="491" mass="56356">MAASARCASALLGTDTMSVDKEELVQRAKLAEQAERYDDMAAAMKAVTETGVELSNEERNLLSVAYKNVVGARRSSWRVISSIEQKTEGSERKQQMAKEYREKVEKELREICYDVLGLLDKYLIPKASNAESKVFYLKMKGDYYRYLAEVATGETRNAVVDDSQKAYQDAFEISKSKMQPTHPIRLGLALNFSVFYYEILNSPDKACQLAKQRVVTLYVYVCRNCNMDFPVCITAVVEDSQKAYQEAFDIAKSKMQPTHPIRLGLALNFSVFYYEIINSPDKACQLAKQRCYALLVRIFESRNLDFSVCIAAVVEDSQKAYQEAFDIAKSKMQPTHPIRLGLALNFSVFYYEIINSPARACHLAKQVEQTNKLQSIISVSWYYCAAFDDAIAELDTLNEDSYKDSTLIMQLLRDNLTLWTSDTQGDADEAQEEEEQERKEIEDEQRKGQEEFRKHCLVVQRYRMKDSTERYRKGHKNICNITNEKEIITNK</sequence>
<dbReference type="FunFam" id="1.20.190.20:FF:000001">
    <property type="entry name" value="14-3-3 gamma 1"/>
    <property type="match status" value="1"/>
</dbReference>
<dbReference type="OrthoDB" id="10260625at2759"/>
<feature type="region of interest" description="Disordered" evidence="4">
    <location>
        <begin position="424"/>
        <end position="448"/>
    </location>
</feature>
<evidence type="ECO:0000256" key="4">
    <source>
        <dbReference type="SAM" id="MobiDB-lite"/>
    </source>
</evidence>
<reference evidence="6 7" key="1">
    <citation type="submission" date="2015-07" db="EMBL/GenBank/DDBJ databases">
        <title>The genome of Melipona quadrifasciata.</title>
        <authorList>
            <person name="Pan H."/>
            <person name="Kapheim K."/>
        </authorList>
    </citation>
    <scope>NUCLEOTIDE SEQUENCE [LARGE SCALE GENOMIC DNA]</scope>
    <source>
        <strain evidence="6">0111107301</strain>
        <tissue evidence="6">Whole body</tissue>
    </source>
</reference>
<feature type="compositionally biased region" description="Basic and acidic residues" evidence="4">
    <location>
        <begin position="436"/>
        <end position="448"/>
    </location>
</feature>